<dbReference type="OrthoDB" id="195104at2"/>
<organism evidence="1 2">
    <name type="scientific">Rhizobium hainanense</name>
    <dbReference type="NCBI Taxonomy" id="52131"/>
    <lineage>
        <taxon>Bacteria</taxon>
        <taxon>Pseudomonadati</taxon>
        <taxon>Pseudomonadota</taxon>
        <taxon>Alphaproteobacteria</taxon>
        <taxon>Hyphomicrobiales</taxon>
        <taxon>Rhizobiaceae</taxon>
        <taxon>Rhizobium/Agrobacterium group</taxon>
        <taxon>Rhizobium</taxon>
    </lineage>
</organism>
<accession>A0A1C3W8S9</accession>
<dbReference type="InterPro" id="IPR023846">
    <property type="entry name" value="CHP04042_MSMEG0570"/>
</dbReference>
<protein>
    <submittedName>
        <fullName evidence="1">MSMEG_0570 family protein</fullName>
    </submittedName>
</protein>
<dbReference type="AlphaFoldDB" id="A0A1C3W8S9"/>
<name>A0A1C3W8S9_9HYPH</name>
<dbReference type="Proteomes" id="UP000186228">
    <property type="component" value="Unassembled WGS sequence"/>
</dbReference>
<evidence type="ECO:0000313" key="2">
    <source>
        <dbReference type="Proteomes" id="UP000186228"/>
    </source>
</evidence>
<keyword evidence="2" id="KW-1185">Reference proteome</keyword>
<dbReference type="NCBIfam" id="TIGR04042">
    <property type="entry name" value="MSMEG_0570_fam"/>
    <property type="match status" value="1"/>
</dbReference>
<dbReference type="RefSeq" id="WP_075856268.1">
    <property type="nucleotide sequence ID" value="NZ_FMAC01000013.1"/>
</dbReference>
<dbReference type="STRING" id="52131.GA0061100_11347"/>
<reference evidence="2" key="1">
    <citation type="submission" date="2016-08" db="EMBL/GenBank/DDBJ databases">
        <authorList>
            <person name="Varghese N."/>
            <person name="Submissions Spin"/>
        </authorList>
    </citation>
    <scope>NUCLEOTIDE SEQUENCE [LARGE SCALE GENOMIC DNA]</scope>
    <source>
        <strain evidence="2">CCBAU 57015</strain>
    </source>
</reference>
<proteinExistence type="predicted"/>
<gene>
    <name evidence="1" type="ORF">GA0061100_11347</name>
</gene>
<sequence>MPEMRFIVTWPDGRDEECYSPSLVIRDYFGEGEYYSLSDFLSRSREALSIASERVRARYGYSCSLALGQLARIESQASIISDSQSQILIKKFLV</sequence>
<evidence type="ECO:0000313" key="1">
    <source>
        <dbReference type="EMBL" id="SCB36311.1"/>
    </source>
</evidence>
<dbReference type="EMBL" id="FMAC01000013">
    <property type="protein sequence ID" value="SCB36311.1"/>
    <property type="molecule type" value="Genomic_DNA"/>
</dbReference>